<sequence>MPIRSILLIVAALLLTGCEECKQPVDVNLGVGVGTAGPRGRMSVGQGCGPVRVTVGTALLRLGG</sequence>
<dbReference type="OrthoDB" id="9987313at2"/>
<dbReference type="RefSeq" id="WP_133360933.1">
    <property type="nucleotide sequence ID" value="NZ_SMUV01000071.1"/>
</dbReference>
<evidence type="ECO:0000313" key="2">
    <source>
        <dbReference type="Proteomes" id="UP000295301"/>
    </source>
</evidence>
<protein>
    <submittedName>
        <fullName evidence="1">Uncharacterized protein</fullName>
    </submittedName>
</protein>
<reference evidence="1 2" key="1">
    <citation type="submission" date="2019-03" db="EMBL/GenBank/DDBJ databases">
        <title>Ruegeria lutea sp. nov., a novel strain, isolated from marine sediment, the Masan Bay, South Korea.</title>
        <authorList>
            <person name="Kim J."/>
            <person name="Kim D.-Y."/>
            <person name="Lee S.-S."/>
        </authorList>
    </citation>
    <scope>NUCLEOTIDE SEQUENCE [LARGE SCALE GENOMIC DNA]</scope>
    <source>
        <strain evidence="1 2">318-1</strain>
    </source>
</reference>
<dbReference type="EMBL" id="SMUV01000071">
    <property type="protein sequence ID" value="TDK43936.1"/>
    <property type="molecule type" value="Genomic_DNA"/>
</dbReference>
<dbReference type="PROSITE" id="PS51257">
    <property type="entry name" value="PROKAR_LIPOPROTEIN"/>
    <property type="match status" value="1"/>
</dbReference>
<dbReference type="Proteomes" id="UP000295301">
    <property type="component" value="Unassembled WGS sequence"/>
</dbReference>
<gene>
    <name evidence="1" type="ORF">E1832_16845</name>
</gene>
<evidence type="ECO:0000313" key="1">
    <source>
        <dbReference type="EMBL" id="TDK43936.1"/>
    </source>
</evidence>
<proteinExistence type="predicted"/>
<accession>A0A4R5UXW9</accession>
<comment type="caution">
    <text evidence="1">The sequence shown here is derived from an EMBL/GenBank/DDBJ whole genome shotgun (WGS) entry which is preliminary data.</text>
</comment>
<organism evidence="1 2">
    <name type="scientific">Antarcticimicrobium luteum</name>
    <dbReference type="NCBI Taxonomy" id="2547397"/>
    <lineage>
        <taxon>Bacteria</taxon>
        <taxon>Pseudomonadati</taxon>
        <taxon>Pseudomonadota</taxon>
        <taxon>Alphaproteobacteria</taxon>
        <taxon>Rhodobacterales</taxon>
        <taxon>Paracoccaceae</taxon>
        <taxon>Antarcticimicrobium</taxon>
    </lineage>
</organism>
<dbReference type="AlphaFoldDB" id="A0A4R5UXW9"/>
<name>A0A4R5UXW9_9RHOB</name>
<keyword evidence="2" id="KW-1185">Reference proteome</keyword>